<protein>
    <recommendedName>
        <fullName evidence="5">PNPLA domain-containing protein</fullName>
    </recommendedName>
</protein>
<proteinExistence type="predicted"/>
<accession>A0A3N4I789</accession>
<dbReference type="Gene3D" id="3.40.1090.10">
    <property type="entry name" value="Cytosolic phospholipase A2 catalytic domain"/>
    <property type="match status" value="1"/>
</dbReference>
<dbReference type="Gene3D" id="1.25.40.10">
    <property type="entry name" value="Tetratricopeptide repeat domain"/>
    <property type="match status" value="2"/>
</dbReference>
<keyword evidence="2 4" id="KW-0442">Lipid degradation</keyword>
<dbReference type="PROSITE" id="PS51635">
    <property type="entry name" value="PNPLA"/>
    <property type="match status" value="1"/>
</dbReference>
<evidence type="ECO:0000259" key="5">
    <source>
        <dbReference type="PROSITE" id="PS51635"/>
    </source>
</evidence>
<dbReference type="InterPro" id="IPR011990">
    <property type="entry name" value="TPR-like_helical_dom_sf"/>
</dbReference>
<name>A0A3N4I789_ASCIM</name>
<dbReference type="PANTHER" id="PTHR24185:SF1">
    <property type="entry name" value="CALCIUM-INDEPENDENT PHOSPHOLIPASE A2-GAMMA"/>
    <property type="match status" value="1"/>
</dbReference>
<dbReference type="GO" id="GO:0019369">
    <property type="term" value="P:arachidonate metabolic process"/>
    <property type="evidence" value="ECO:0007669"/>
    <property type="project" value="TreeGrafter"/>
</dbReference>
<dbReference type="InterPro" id="IPR002641">
    <property type="entry name" value="PNPLA_dom"/>
</dbReference>
<evidence type="ECO:0000256" key="3">
    <source>
        <dbReference type="ARBA" id="ARBA00023098"/>
    </source>
</evidence>
<gene>
    <name evidence="6" type="ORF">BJ508DRAFT_239903</name>
</gene>
<evidence type="ECO:0000313" key="6">
    <source>
        <dbReference type="EMBL" id="RPA80558.1"/>
    </source>
</evidence>
<dbReference type="GO" id="GO:0046486">
    <property type="term" value="P:glycerolipid metabolic process"/>
    <property type="evidence" value="ECO:0007669"/>
    <property type="project" value="UniProtKB-ARBA"/>
</dbReference>
<dbReference type="EMBL" id="ML119687">
    <property type="protein sequence ID" value="RPA80558.1"/>
    <property type="molecule type" value="Genomic_DNA"/>
</dbReference>
<dbReference type="Gene3D" id="3.40.50.300">
    <property type="entry name" value="P-loop containing nucleotide triphosphate hydrolases"/>
    <property type="match status" value="1"/>
</dbReference>
<keyword evidence="3 4" id="KW-0443">Lipid metabolism</keyword>
<dbReference type="SUPFAM" id="SSF48452">
    <property type="entry name" value="TPR-like"/>
    <property type="match status" value="1"/>
</dbReference>
<dbReference type="InterPro" id="IPR027417">
    <property type="entry name" value="P-loop_NTPase"/>
</dbReference>
<dbReference type="SUPFAM" id="SSF52151">
    <property type="entry name" value="FabD/lysophospholipase-like"/>
    <property type="match status" value="1"/>
</dbReference>
<feature type="short sequence motif" description="GXSXG" evidence="4">
    <location>
        <begin position="73"/>
        <end position="77"/>
    </location>
</feature>
<dbReference type="OrthoDB" id="1658288at2759"/>
<dbReference type="GO" id="GO:0043531">
    <property type="term" value="F:ADP binding"/>
    <property type="evidence" value="ECO:0007669"/>
    <property type="project" value="InterPro"/>
</dbReference>
<evidence type="ECO:0000256" key="4">
    <source>
        <dbReference type="PROSITE-ProRule" id="PRU01161"/>
    </source>
</evidence>
<evidence type="ECO:0000313" key="7">
    <source>
        <dbReference type="Proteomes" id="UP000275078"/>
    </source>
</evidence>
<feature type="domain" description="PNPLA" evidence="5">
    <location>
        <begin position="24"/>
        <end position="232"/>
    </location>
</feature>
<dbReference type="GO" id="GO:0016042">
    <property type="term" value="P:lipid catabolic process"/>
    <property type="evidence" value="ECO:0007669"/>
    <property type="project" value="UniProtKB-UniRule"/>
</dbReference>
<dbReference type="SUPFAM" id="SSF52540">
    <property type="entry name" value="P-loop containing nucleoside triphosphate hydrolases"/>
    <property type="match status" value="1"/>
</dbReference>
<feature type="active site" description="Nucleophile" evidence="4">
    <location>
        <position position="75"/>
    </location>
</feature>
<keyword evidence="1 4" id="KW-0378">Hydrolase</keyword>
<feature type="active site" description="Proton acceptor" evidence="4">
    <location>
        <position position="219"/>
    </location>
</feature>
<evidence type="ECO:0000256" key="1">
    <source>
        <dbReference type="ARBA" id="ARBA00022801"/>
    </source>
</evidence>
<dbReference type="GO" id="GO:0047499">
    <property type="term" value="F:calcium-independent phospholipase A2 activity"/>
    <property type="evidence" value="ECO:0007669"/>
    <property type="project" value="TreeGrafter"/>
</dbReference>
<dbReference type="GO" id="GO:0016020">
    <property type="term" value="C:membrane"/>
    <property type="evidence" value="ECO:0007669"/>
    <property type="project" value="TreeGrafter"/>
</dbReference>
<organism evidence="6 7">
    <name type="scientific">Ascobolus immersus RN42</name>
    <dbReference type="NCBI Taxonomy" id="1160509"/>
    <lineage>
        <taxon>Eukaryota</taxon>
        <taxon>Fungi</taxon>
        <taxon>Dikarya</taxon>
        <taxon>Ascomycota</taxon>
        <taxon>Pezizomycotina</taxon>
        <taxon>Pezizomycetes</taxon>
        <taxon>Pezizales</taxon>
        <taxon>Ascobolaceae</taxon>
        <taxon>Ascobolus</taxon>
    </lineage>
</organism>
<dbReference type="STRING" id="1160509.A0A3N4I789"/>
<keyword evidence="7" id="KW-1185">Reference proteome</keyword>
<dbReference type="InterPro" id="IPR016035">
    <property type="entry name" value="Acyl_Trfase/lysoPLipase"/>
</dbReference>
<dbReference type="Pfam" id="PF00931">
    <property type="entry name" value="NB-ARC"/>
    <property type="match status" value="1"/>
</dbReference>
<reference evidence="6 7" key="1">
    <citation type="journal article" date="2018" name="Nat. Ecol. Evol.">
        <title>Pezizomycetes genomes reveal the molecular basis of ectomycorrhizal truffle lifestyle.</title>
        <authorList>
            <person name="Murat C."/>
            <person name="Payen T."/>
            <person name="Noel B."/>
            <person name="Kuo A."/>
            <person name="Morin E."/>
            <person name="Chen J."/>
            <person name="Kohler A."/>
            <person name="Krizsan K."/>
            <person name="Balestrini R."/>
            <person name="Da Silva C."/>
            <person name="Montanini B."/>
            <person name="Hainaut M."/>
            <person name="Levati E."/>
            <person name="Barry K.W."/>
            <person name="Belfiori B."/>
            <person name="Cichocki N."/>
            <person name="Clum A."/>
            <person name="Dockter R.B."/>
            <person name="Fauchery L."/>
            <person name="Guy J."/>
            <person name="Iotti M."/>
            <person name="Le Tacon F."/>
            <person name="Lindquist E.A."/>
            <person name="Lipzen A."/>
            <person name="Malagnac F."/>
            <person name="Mello A."/>
            <person name="Molinier V."/>
            <person name="Miyauchi S."/>
            <person name="Poulain J."/>
            <person name="Riccioni C."/>
            <person name="Rubini A."/>
            <person name="Sitrit Y."/>
            <person name="Splivallo R."/>
            <person name="Traeger S."/>
            <person name="Wang M."/>
            <person name="Zifcakova L."/>
            <person name="Wipf D."/>
            <person name="Zambonelli A."/>
            <person name="Paolocci F."/>
            <person name="Nowrousian M."/>
            <person name="Ottonello S."/>
            <person name="Baldrian P."/>
            <person name="Spatafora J.W."/>
            <person name="Henrissat B."/>
            <person name="Nagy L.G."/>
            <person name="Aury J.M."/>
            <person name="Wincker P."/>
            <person name="Grigoriev I.V."/>
            <person name="Bonfante P."/>
            <person name="Martin F.M."/>
        </authorList>
    </citation>
    <scope>NUCLEOTIDE SEQUENCE [LARGE SCALE GENOMIC DNA]</scope>
    <source>
        <strain evidence="6 7">RN42</strain>
    </source>
</reference>
<feature type="short sequence motif" description="DGA/G" evidence="4">
    <location>
        <begin position="219"/>
        <end position="221"/>
    </location>
</feature>
<dbReference type="InterPro" id="IPR002182">
    <property type="entry name" value="NB-ARC"/>
</dbReference>
<dbReference type="Proteomes" id="UP000275078">
    <property type="component" value="Unassembled WGS sequence"/>
</dbReference>
<dbReference type="PANTHER" id="PTHR24185">
    <property type="entry name" value="CALCIUM-INDEPENDENT PHOSPHOLIPASE A2-GAMMA"/>
    <property type="match status" value="1"/>
</dbReference>
<sequence>MEMDDSTSKDPGMNPLDTQGLCLLSLDGGGVRGLSTLYILKDIMDRVNRELAKGPETPKRHVKPCELFDLIAGTSTGGLIAIMLGRLEMDVDECIREYESLMESIFGERGNRFPISFKTFKTQPRYKSEKLEKAIKDVLRKKGFGVNELMNNGEKGKCKTFVCTTMKEGCGVRLLRSYDSPEHEASAPKSVTVCQAALATSAATTFFAPVEIEGCQYVDGAFGANNPIEFVEKEARSLWTGSQIRSENNTLVEIPERLEDMVKCILSVGTGKPEQKVIEDNVFKFTKVLAKMATATDQAEHRFISRWSHHFKNGRLFRFNVTNGLQEVELHEHKKRPLITKVTHQYLQDTLLHPSFEGCASNLSLKQEKTSLRSLKMMKEFVALQAAKRTPQYNTIPLLRNPNFVGREEQLKKLDELLFREDVQARVAVYALGGAGKTQIALELAYRTLKKYPDCSVFWIPLISWDTIDEAYGEIARKLGIKSIRTSRQRSEMGQISQDGGKEGDRDPDAEMDVKVLVQRHLNEEFVGRWLLILDNVDDICLWQGKSDGSDGDIKQGIKKYLPTSTQGAVLLTTRHRKVASTLTKSNVLSLPPLDEATAIKLLKQTLPEDAKQTDDWDARAGELVRKLARIPLAISQAASFLTETGKSIPFYIDILDSESEADVVELLSEDFTDDGRYEGMSNPVALTWRISFLRIQRDDPHAANILKAVSLLDYKKIPRAILPVAESHLKQEKALATLTGYSFLIERGNGDFDMHRLVHLATVNWLQVSMESAADFLKWAVKAAGSFHFQIDADDWKSPHTSSKNRKYLPHWKRLVSLAPDLRTFERVKMEPSDYQGFLKLQKLYLAFLYDDYCIEEMASVCRVQYESSRAVLGIENFHTMDCSLLLLKSAREYPNKVALAVEDGTKMALELASCLAQKLKACNNDSEFQHRYYTTMQICVEYLLDESLDAGCTNLQEVESIVKQMLDHTNVEMPVEYFEEYHGQTADLLARVMILQGRHDDAVAVIREALAQISGKLGIKHLSSFAAVDHLATTITLTSLKTGAEMSLHEIRERFTTILGQHCDLIDHETENLLWGLALDYAQEICLFDQQQAEESFQRLWQQRKPGHDDSGKSTETLKTLVSLVENYVTQNSPEQVSEIQWKKTRTLATSIVQNNLRVKRAEECYQQLYEHKKKCYGEENPETMEILETLAFCYGKQRKFKQEEGCYRRLWESKKKLYGEEDHGTVEALRFLVASVRDQRRHNEAEVLARHLLQLQKKVYGLMHESTMETMSILYYLLLDPLGRYSEAIALLGPLRSFYGEDYGENGIFPGIYHPPPVITSFEYSDEYEDIEEDEDTIILEDYIEEETGARVRRGITRVHQGFDLRL</sequence>
<feature type="short sequence motif" description="GXGXXG" evidence="4">
    <location>
        <begin position="28"/>
        <end position="33"/>
    </location>
</feature>
<dbReference type="CDD" id="cd07216">
    <property type="entry name" value="Pat17_PNPLA8_PNPLA9_like3"/>
    <property type="match status" value="1"/>
</dbReference>
<evidence type="ECO:0000256" key="2">
    <source>
        <dbReference type="ARBA" id="ARBA00022963"/>
    </source>
</evidence>
<dbReference type="Pfam" id="PF01734">
    <property type="entry name" value="Patatin"/>
    <property type="match status" value="1"/>
</dbReference>